<proteinExistence type="predicted"/>
<protein>
    <submittedName>
        <fullName evidence="1">Uncharacterized protein</fullName>
    </submittedName>
</protein>
<evidence type="ECO:0000313" key="1">
    <source>
        <dbReference type="EnsemblPlants" id="AVESA.00010b.r2.1AG0023800.1.CDS.1"/>
    </source>
</evidence>
<organism evidence="1 2">
    <name type="scientific">Avena sativa</name>
    <name type="common">Oat</name>
    <dbReference type="NCBI Taxonomy" id="4498"/>
    <lineage>
        <taxon>Eukaryota</taxon>
        <taxon>Viridiplantae</taxon>
        <taxon>Streptophyta</taxon>
        <taxon>Embryophyta</taxon>
        <taxon>Tracheophyta</taxon>
        <taxon>Spermatophyta</taxon>
        <taxon>Magnoliopsida</taxon>
        <taxon>Liliopsida</taxon>
        <taxon>Poales</taxon>
        <taxon>Poaceae</taxon>
        <taxon>BOP clade</taxon>
        <taxon>Pooideae</taxon>
        <taxon>Poodae</taxon>
        <taxon>Poeae</taxon>
        <taxon>Poeae Chloroplast Group 1 (Aveneae type)</taxon>
        <taxon>Aveninae</taxon>
        <taxon>Avena</taxon>
    </lineage>
</organism>
<evidence type="ECO:0000313" key="2">
    <source>
        <dbReference type="Proteomes" id="UP001732700"/>
    </source>
</evidence>
<keyword evidence="2" id="KW-1185">Reference proteome</keyword>
<accession>A0ACD5TBB4</accession>
<reference evidence="1" key="2">
    <citation type="submission" date="2025-09" db="UniProtKB">
        <authorList>
            <consortium name="EnsemblPlants"/>
        </authorList>
    </citation>
    <scope>IDENTIFICATION</scope>
</reference>
<reference evidence="1" key="1">
    <citation type="submission" date="2021-05" db="EMBL/GenBank/DDBJ databases">
        <authorList>
            <person name="Scholz U."/>
            <person name="Mascher M."/>
            <person name="Fiebig A."/>
        </authorList>
    </citation>
    <scope>NUCLEOTIDE SEQUENCE [LARGE SCALE GENOMIC DNA]</scope>
</reference>
<dbReference type="Proteomes" id="UP001732700">
    <property type="component" value="Chromosome 1A"/>
</dbReference>
<sequence>MKTFKWSAAEVDIAVSKDPFMLRRSKESLWLKSDFLISEVGLEPAYIACLPTLTICSLEGWLRPRYYVVKFLKKNGLLDRDRTYHTVVKVNEKVFVEKFICPYKEAAPHLAQDYAAACRGEVTR</sequence>
<dbReference type="EnsemblPlants" id="AVESA.00010b.r2.1AG0023800.1">
    <property type="protein sequence ID" value="AVESA.00010b.r2.1AG0023800.1.CDS.1"/>
    <property type="gene ID" value="AVESA.00010b.r2.1AG0023800"/>
</dbReference>
<name>A0ACD5TBB4_AVESA</name>